<accession>A0ABX1W3T8</accession>
<dbReference type="RefSeq" id="WP_175269340.1">
    <property type="nucleotide sequence ID" value="NZ_JABFCR010000016.1"/>
</dbReference>
<protein>
    <submittedName>
        <fullName evidence="1">HEAT repeat domain-containing protein</fullName>
    </submittedName>
</protein>
<keyword evidence="2" id="KW-1185">Reference proteome</keyword>
<sequence length="423" mass="44277">MLQNAVMAQDSKDKVADVLAHMPAFTAAALKNDVVKINALGEDGLVRLISGLGAPGAANNAAIEYTIGAFTAAATQTGNEAMRKLAVSAYIKGLQKLTDRQAKQFIIAQFDLVGKDDAVATLKTYLTDNDLADAASRALVKINSPASKAALLSALPQASGAAKLSVIEALGNSRYKAAAKAINALAVTNDAALAKVSYYALAYIADPSSEKVLAAAAAKSGYKYENTEAAKYYLIYAGQLAINGNKLLAQKIANSLLVKAKADDLVNVRISALKILVNSTPANQQLLLTAAGDANPQYRAAALRFALPYITPVTTKARINKLNTVNDDAKADILFMLGQTKAKTALPAIIALAKNKNDKVKLAAINAAVNIGQEQVLGSLIKLMDNGTSDDKDMIAEVIGHMKGATVTQQLADAIPTVKPTTR</sequence>
<dbReference type="InterPro" id="IPR016024">
    <property type="entry name" value="ARM-type_fold"/>
</dbReference>
<comment type="caution">
    <text evidence="1">The sequence shown here is derived from an EMBL/GenBank/DDBJ whole genome shotgun (WGS) entry which is preliminary data.</text>
</comment>
<name>A0ABX1W3T8_9SPHI</name>
<evidence type="ECO:0000313" key="2">
    <source>
        <dbReference type="Proteomes" id="UP000566071"/>
    </source>
</evidence>
<organism evidence="1 2">
    <name type="scientific">Mucilaginibacter humi</name>
    <dbReference type="NCBI Taxonomy" id="2732510"/>
    <lineage>
        <taxon>Bacteria</taxon>
        <taxon>Pseudomonadati</taxon>
        <taxon>Bacteroidota</taxon>
        <taxon>Sphingobacteriia</taxon>
        <taxon>Sphingobacteriales</taxon>
        <taxon>Sphingobacteriaceae</taxon>
        <taxon>Mucilaginibacter</taxon>
    </lineage>
</organism>
<proteinExistence type="predicted"/>
<gene>
    <name evidence="1" type="ORF">HK413_04905</name>
</gene>
<dbReference type="Gene3D" id="1.25.10.10">
    <property type="entry name" value="Leucine-rich Repeat Variant"/>
    <property type="match status" value="2"/>
</dbReference>
<dbReference type="InterPro" id="IPR011989">
    <property type="entry name" value="ARM-like"/>
</dbReference>
<evidence type="ECO:0000313" key="1">
    <source>
        <dbReference type="EMBL" id="NNU33650.1"/>
    </source>
</evidence>
<reference evidence="1 2" key="1">
    <citation type="submission" date="2020-05" db="EMBL/GenBank/DDBJ databases">
        <authorList>
            <person name="Khan S.A."/>
            <person name="Jeon C.O."/>
            <person name="Chun B.H."/>
        </authorList>
    </citation>
    <scope>NUCLEOTIDE SEQUENCE [LARGE SCALE GENOMIC DNA]</scope>
    <source>
        <strain evidence="1 2">S1162</strain>
    </source>
</reference>
<dbReference type="EMBL" id="JABFCR010000016">
    <property type="protein sequence ID" value="NNU33650.1"/>
    <property type="molecule type" value="Genomic_DNA"/>
</dbReference>
<dbReference type="Pfam" id="PF13646">
    <property type="entry name" value="HEAT_2"/>
    <property type="match status" value="1"/>
</dbReference>
<dbReference type="SUPFAM" id="SSF48371">
    <property type="entry name" value="ARM repeat"/>
    <property type="match status" value="1"/>
</dbReference>
<dbReference type="Proteomes" id="UP000566071">
    <property type="component" value="Unassembled WGS sequence"/>
</dbReference>